<dbReference type="SUPFAM" id="SSF52121">
    <property type="entry name" value="Lumazine synthase"/>
    <property type="match status" value="1"/>
</dbReference>
<proteinExistence type="inferred from homology"/>
<feature type="binding site" evidence="7">
    <location>
        <position position="16"/>
    </location>
    <ligand>
        <name>5-amino-6-(D-ribitylamino)uracil</name>
        <dbReference type="ChEBI" id="CHEBI:15934"/>
    </ligand>
</feature>
<keyword evidence="4 7" id="KW-0686">Riboflavin biosynthesis</keyword>
<sequence>MSASSSAHLLIVEARFYDDLSDALLNGAKEALTEAGASFDVVTVPGALEIPAVVAMALDGMDEDGTQYDGFVALGTVIRGETYHFEIVANESSRALMDLSISESIAVGNGILTVENRDQAWKRATNHDGPGEKDKGGFAARAALTMIDLKKRLGAK</sequence>
<feature type="binding site" evidence="7">
    <location>
        <position position="109"/>
    </location>
    <ligand>
        <name>5-amino-6-(D-ribitylamino)uracil</name>
        <dbReference type="ChEBI" id="CHEBI:15934"/>
    </ligand>
</feature>
<name>A0A9X3ZHV9_9HYPH</name>
<dbReference type="HAMAP" id="MF_00178">
    <property type="entry name" value="Lumazine_synth"/>
    <property type="match status" value="1"/>
</dbReference>
<dbReference type="EC" id="2.5.1.78" evidence="3 7"/>
<keyword evidence="5 7" id="KW-0808">Transferase</keyword>
<dbReference type="EMBL" id="JAPJZI010000001">
    <property type="protein sequence ID" value="MDA5399041.1"/>
    <property type="molecule type" value="Genomic_DNA"/>
</dbReference>
<evidence type="ECO:0000256" key="2">
    <source>
        <dbReference type="ARBA" id="ARBA00007424"/>
    </source>
</evidence>
<evidence type="ECO:0000256" key="6">
    <source>
        <dbReference type="ARBA" id="ARBA00048785"/>
    </source>
</evidence>
<comment type="pathway">
    <text evidence="1 7">Cofactor biosynthesis; riboflavin biosynthesis; riboflavin from 2-hydroxy-3-oxobutyl phosphate and 5-amino-6-(D-ribitylamino)uracil: step 1/2.</text>
</comment>
<evidence type="ECO:0000256" key="4">
    <source>
        <dbReference type="ARBA" id="ARBA00022619"/>
    </source>
</evidence>
<protein>
    <recommendedName>
        <fullName evidence="3 7">6,7-dimethyl-8-ribityllumazine synthase</fullName>
        <shortName evidence="7">DMRL synthase</shortName>
        <shortName evidence="7">LS</shortName>
        <shortName evidence="7">Lumazine synthase</shortName>
        <ecNumber evidence="3 7">2.5.1.78</ecNumber>
    </recommendedName>
</protein>
<dbReference type="GO" id="GO:0009349">
    <property type="term" value="C:riboflavin synthase complex"/>
    <property type="evidence" value="ECO:0007669"/>
    <property type="project" value="UniProtKB-UniRule"/>
</dbReference>
<evidence type="ECO:0000256" key="1">
    <source>
        <dbReference type="ARBA" id="ARBA00004917"/>
    </source>
</evidence>
<dbReference type="InterPro" id="IPR034964">
    <property type="entry name" value="LS"/>
</dbReference>
<comment type="similarity">
    <text evidence="2 7">Belongs to the DMRL synthase family.</text>
</comment>
<dbReference type="RefSeq" id="WP_267990492.1">
    <property type="nucleotide sequence ID" value="NZ_JAPJZI010000001.1"/>
</dbReference>
<comment type="function">
    <text evidence="7">Catalyzes the formation of 6,7-dimethyl-8-ribityllumazine by condensation of 5-amino-6-(D-ribitylamino)uracil with 3,4-dihydroxy-2-butanone 4-phosphate. This is the penultimate step in the biosynthesis of riboflavin.</text>
</comment>
<dbReference type="Proteomes" id="UP001151234">
    <property type="component" value="Unassembled WGS sequence"/>
</dbReference>
<reference evidence="8" key="1">
    <citation type="submission" date="2022-11" db="EMBL/GenBank/DDBJ databases">
        <title>Draft genome sequence of Hoeflea poritis E7-10 and Hoeflea prorocentri PM5-8, separated from scleractinian coral Porites lutea and marine dinoflagellate.</title>
        <authorList>
            <person name="Zhang G."/>
            <person name="Wei Q."/>
            <person name="Cai L."/>
        </authorList>
    </citation>
    <scope>NUCLEOTIDE SEQUENCE</scope>
    <source>
        <strain evidence="8">PM5-8</strain>
    </source>
</reference>
<dbReference type="Gene3D" id="3.40.50.960">
    <property type="entry name" value="Lumazine/riboflavin synthase"/>
    <property type="match status" value="1"/>
</dbReference>
<feature type="binding site" evidence="7">
    <location>
        <begin position="81"/>
        <end position="82"/>
    </location>
    <ligand>
        <name>(2S)-2-hydroxy-3-oxobutyl phosphate</name>
        <dbReference type="ChEBI" id="CHEBI:58830"/>
    </ligand>
</feature>
<dbReference type="InterPro" id="IPR002180">
    <property type="entry name" value="LS/RS"/>
</dbReference>
<dbReference type="AlphaFoldDB" id="A0A9X3ZHV9"/>
<dbReference type="InterPro" id="IPR036467">
    <property type="entry name" value="LS/RS_sf"/>
</dbReference>
<dbReference type="GO" id="GO:0005829">
    <property type="term" value="C:cytosol"/>
    <property type="evidence" value="ECO:0007669"/>
    <property type="project" value="TreeGrafter"/>
</dbReference>
<feature type="binding site" evidence="7">
    <location>
        <begin position="76"/>
        <end position="78"/>
    </location>
    <ligand>
        <name>5-amino-6-(D-ribitylamino)uracil</name>
        <dbReference type="ChEBI" id="CHEBI:15934"/>
    </ligand>
</feature>
<evidence type="ECO:0000256" key="5">
    <source>
        <dbReference type="ARBA" id="ARBA00022679"/>
    </source>
</evidence>
<dbReference type="CDD" id="cd09209">
    <property type="entry name" value="Lumazine_synthase-I"/>
    <property type="match status" value="1"/>
</dbReference>
<organism evidence="8 9">
    <name type="scientific">Hoeflea prorocentri</name>
    <dbReference type="NCBI Taxonomy" id="1922333"/>
    <lineage>
        <taxon>Bacteria</taxon>
        <taxon>Pseudomonadati</taxon>
        <taxon>Pseudomonadota</taxon>
        <taxon>Alphaproteobacteria</taxon>
        <taxon>Hyphomicrobiales</taxon>
        <taxon>Rhizobiaceae</taxon>
        <taxon>Hoeflea</taxon>
    </lineage>
</organism>
<evidence type="ECO:0000313" key="8">
    <source>
        <dbReference type="EMBL" id="MDA5399041.1"/>
    </source>
</evidence>
<dbReference type="GO" id="GO:0009231">
    <property type="term" value="P:riboflavin biosynthetic process"/>
    <property type="evidence" value="ECO:0007669"/>
    <property type="project" value="UniProtKB-UniRule"/>
</dbReference>
<dbReference type="PANTHER" id="PTHR21058:SF0">
    <property type="entry name" value="6,7-DIMETHYL-8-RIBITYLLUMAZINE SYNTHASE"/>
    <property type="match status" value="1"/>
</dbReference>
<feature type="active site" description="Proton donor" evidence="7">
    <location>
        <position position="84"/>
    </location>
</feature>
<evidence type="ECO:0000313" key="9">
    <source>
        <dbReference type="Proteomes" id="UP001151234"/>
    </source>
</evidence>
<gene>
    <name evidence="7 8" type="primary">ribH</name>
    <name evidence="8" type="ORF">OQ273_10700</name>
</gene>
<comment type="catalytic activity">
    <reaction evidence="6 7">
        <text>(2S)-2-hydroxy-3-oxobutyl phosphate + 5-amino-6-(D-ribitylamino)uracil = 6,7-dimethyl-8-(1-D-ribityl)lumazine + phosphate + 2 H2O + H(+)</text>
        <dbReference type="Rhea" id="RHEA:26152"/>
        <dbReference type="ChEBI" id="CHEBI:15377"/>
        <dbReference type="ChEBI" id="CHEBI:15378"/>
        <dbReference type="ChEBI" id="CHEBI:15934"/>
        <dbReference type="ChEBI" id="CHEBI:43474"/>
        <dbReference type="ChEBI" id="CHEBI:58201"/>
        <dbReference type="ChEBI" id="CHEBI:58830"/>
        <dbReference type="EC" id="2.5.1.78"/>
    </reaction>
</comment>
<evidence type="ECO:0000256" key="7">
    <source>
        <dbReference type="HAMAP-Rule" id="MF_00178"/>
    </source>
</evidence>
<keyword evidence="9" id="KW-1185">Reference proteome</keyword>
<accession>A0A9X3ZHV9</accession>
<comment type="caution">
    <text evidence="8">The sequence shown here is derived from an EMBL/GenBank/DDBJ whole genome shotgun (WGS) entry which is preliminary data.</text>
</comment>
<dbReference type="NCBIfam" id="TIGR00114">
    <property type="entry name" value="lumazine-synth"/>
    <property type="match status" value="1"/>
</dbReference>
<feature type="binding site" evidence="7">
    <location>
        <position position="123"/>
    </location>
    <ligand>
        <name>(2S)-2-hydroxy-3-oxobutyl phosphate</name>
        <dbReference type="ChEBI" id="CHEBI:58830"/>
    </ligand>
</feature>
<feature type="binding site" evidence="7">
    <location>
        <begin position="47"/>
        <end position="49"/>
    </location>
    <ligand>
        <name>5-amino-6-(D-ribitylamino)uracil</name>
        <dbReference type="ChEBI" id="CHEBI:15934"/>
    </ligand>
</feature>
<evidence type="ECO:0000256" key="3">
    <source>
        <dbReference type="ARBA" id="ARBA00012664"/>
    </source>
</evidence>
<dbReference type="GO" id="GO:0000906">
    <property type="term" value="F:6,7-dimethyl-8-ribityllumazine synthase activity"/>
    <property type="evidence" value="ECO:0007669"/>
    <property type="project" value="UniProtKB-UniRule"/>
</dbReference>
<dbReference type="PANTHER" id="PTHR21058">
    <property type="entry name" value="6,7-DIMETHYL-8-RIBITYLLUMAZINE SYNTHASE DMRL SYNTHASE LUMAZINE SYNTHASE"/>
    <property type="match status" value="1"/>
</dbReference>
<dbReference type="Pfam" id="PF00885">
    <property type="entry name" value="DMRL_synthase"/>
    <property type="match status" value="1"/>
</dbReference>